<proteinExistence type="predicted"/>
<feature type="transmembrane region" description="Helical" evidence="12">
    <location>
        <begin position="40"/>
        <end position="61"/>
    </location>
</feature>
<feature type="transmembrane region" description="Helical" evidence="12">
    <location>
        <begin position="291"/>
        <end position="313"/>
    </location>
</feature>
<dbReference type="InterPro" id="IPR003780">
    <property type="entry name" value="COX15/CtaA_fam"/>
</dbReference>
<evidence type="ECO:0000313" key="13">
    <source>
        <dbReference type="EMBL" id="TCJ30773.1"/>
    </source>
</evidence>
<comment type="pathway">
    <text evidence="11">Porphyrin-containing compound metabolism.</text>
</comment>
<evidence type="ECO:0000256" key="10">
    <source>
        <dbReference type="ARBA" id="ARBA00023157"/>
    </source>
</evidence>
<feature type="transmembrane region" description="Helical" evidence="12">
    <location>
        <begin position="95"/>
        <end position="113"/>
    </location>
</feature>
<keyword evidence="6" id="KW-0560">Oxidoreductase</keyword>
<dbReference type="Pfam" id="PF02628">
    <property type="entry name" value="COX15-CtaA"/>
    <property type="match status" value="1"/>
</dbReference>
<gene>
    <name evidence="13" type="ORF">EPD65_01685</name>
</gene>
<evidence type="ECO:0000256" key="3">
    <source>
        <dbReference type="ARBA" id="ARBA00022692"/>
    </source>
</evidence>
<dbReference type="PANTHER" id="PTHR35457">
    <property type="entry name" value="HEME A SYNTHASE"/>
    <property type="match status" value="1"/>
</dbReference>
<keyword evidence="3 12" id="KW-0812">Transmembrane</keyword>
<reference evidence="13 14" key="1">
    <citation type="submission" date="2019-03" db="EMBL/GenBank/DDBJ databases">
        <authorList>
            <person name="Kim M.K.M."/>
        </authorList>
    </citation>
    <scope>NUCLEOTIDE SEQUENCE [LARGE SCALE GENOMIC DNA]</scope>
    <source>
        <strain evidence="13 14">18JY15-6</strain>
    </source>
</reference>
<keyword evidence="2" id="KW-1003">Cell membrane</keyword>
<name>A0A4R1CH91_9ACTN</name>
<evidence type="ECO:0000256" key="11">
    <source>
        <dbReference type="ARBA" id="ARBA00023444"/>
    </source>
</evidence>
<keyword evidence="10" id="KW-1015">Disulfide bond</keyword>
<keyword evidence="7" id="KW-0408">Iron</keyword>
<evidence type="ECO:0000256" key="4">
    <source>
        <dbReference type="ARBA" id="ARBA00022723"/>
    </source>
</evidence>
<evidence type="ECO:0000256" key="8">
    <source>
        <dbReference type="ARBA" id="ARBA00023133"/>
    </source>
</evidence>
<dbReference type="InterPro" id="IPR050450">
    <property type="entry name" value="COX15/CtaA_HemeA_synthase"/>
</dbReference>
<dbReference type="GO" id="GO:0006784">
    <property type="term" value="P:heme A biosynthetic process"/>
    <property type="evidence" value="ECO:0007669"/>
    <property type="project" value="InterPro"/>
</dbReference>
<keyword evidence="14" id="KW-1185">Reference proteome</keyword>
<feature type="transmembrane region" description="Helical" evidence="12">
    <location>
        <begin position="235"/>
        <end position="256"/>
    </location>
</feature>
<keyword evidence="9 12" id="KW-0472">Membrane</keyword>
<organism evidence="13 14">
    <name type="scientific">Nocardioides jejuensis</name>
    <dbReference type="NCBI Taxonomy" id="2502782"/>
    <lineage>
        <taxon>Bacteria</taxon>
        <taxon>Bacillati</taxon>
        <taxon>Actinomycetota</taxon>
        <taxon>Actinomycetes</taxon>
        <taxon>Propionibacteriales</taxon>
        <taxon>Nocardioidaceae</taxon>
        <taxon>Nocardioides</taxon>
    </lineage>
</organism>
<dbReference type="AlphaFoldDB" id="A0A4R1CH91"/>
<feature type="transmembrane region" description="Helical" evidence="12">
    <location>
        <begin position="195"/>
        <end position="215"/>
    </location>
</feature>
<keyword evidence="4" id="KW-0479">Metal-binding</keyword>
<accession>A0A4R1CH91</accession>
<evidence type="ECO:0000256" key="12">
    <source>
        <dbReference type="SAM" id="Phobius"/>
    </source>
</evidence>
<evidence type="ECO:0000256" key="6">
    <source>
        <dbReference type="ARBA" id="ARBA00023002"/>
    </source>
</evidence>
<dbReference type="Proteomes" id="UP000295453">
    <property type="component" value="Unassembled WGS sequence"/>
</dbReference>
<protein>
    <submittedName>
        <fullName evidence="13">Heme A synthase</fullName>
    </submittedName>
</protein>
<evidence type="ECO:0000256" key="7">
    <source>
        <dbReference type="ARBA" id="ARBA00023004"/>
    </source>
</evidence>
<dbReference type="GO" id="GO:0046872">
    <property type="term" value="F:metal ion binding"/>
    <property type="evidence" value="ECO:0007669"/>
    <property type="project" value="UniProtKB-KW"/>
</dbReference>
<feature type="transmembrane region" description="Helical" evidence="12">
    <location>
        <begin position="125"/>
        <end position="149"/>
    </location>
</feature>
<keyword evidence="5 12" id="KW-1133">Transmembrane helix</keyword>
<dbReference type="EMBL" id="SJZJ01000002">
    <property type="protein sequence ID" value="TCJ30773.1"/>
    <property type="molecule type" value="Genomic_DNA"/>
</dbReference>
<dbReference type="GO" id="GO:0016491">
    <property type="term" value="F:oxidoreductase activity"/>
    <property type="evidence" value="ECO:0007669"/>
    <property type="project" value="UniProtKB-KW"/>
</dbReference>
<evidence type="ECO:0000256" key="5">
    <source>
        <dbReference type="ARBA" id="ARBA00022989"/>
    </source>
</evidence>
<keyword evidence="8" id="KW-0350">Heme biosynthesis</keyword>
<dbReference type="GO" id="GO:0016020">
    <property type="term" value="C:membrane"/>
    <property type="evidence" value="ECO:0007669"/>
    <property type="project" value="UniProtKB-SubCell"/>
</dbReference>
<feature type="transmembrane region" description="Helical" evidence="12">
    <location>
        <begin position="155"/>
        <end position="175"/>
    </location>
</feature>
<comment type="subcellular location">
    <subcellularLocation>
        <location evidence="1">Membrane</location>
        <topology evidence="1">Multi-pass membrane protein</topology>
    </subcellularLocation>
</comment>
<evidence type="ECO:0000256" key="1">
    <source>
        <dbReference type="ARBA" id="ARBA00004141"/>
    </source>
</evidence>
<evidence type="ECO:0000256" key="2">
    <source>
        <dbReference type="ARBA" id="ARBA00022475"/>
    </source>
</evidence>
<evidence type="ECO:0000256" key="9">
    <source>
        <dbReference type="ARBA" id="ARBA00023136"/>
    </source>
</evidence>
<evidence type="ECO:0000313" key="14">
    <source>
        <dbReference type="Proteomes" id="UP000295453"/>
    </source>
</evidence>
<sequence length="319" mass="33682">MRWGCSCSWSGRSRVRCSPADFSSGSDPVTSVQRWLRWSAIANLVVNIGIVVTGGAVRLTASGLGCPTWPKCTEDNLVYHEDLGFHGAIEFGNRMLTFVLVVVAVACFAFALANVVTTQNRGRWAILWLSVGIALGIPAQAVVGGITVLTDLNPWIVAIHLLISMGMIGLCVWLVDEVMGPVRPAASAPSRALAWTVLAVGAVVLWLGTVVTGSGPHAGDEKAPRNGLDPAVASHVHGFAVWALVLLTITLMVLAARRNERTLAFFASVLLGIELGQGVLGYVQYYTDLPGLLVGLHMLGAALVAAGLARVVLTTRARA</sequence>
<dbReference type="PANTHER" id="PTHR35457:SF1">
    <property type="entry name" value="HEME A SYNTHASE"/>
    <property type="match status" value="1"/>
</dbReference>
<comment type="caution">
    <text evidence="13">The sequence shown here is derived from an EMBL/GenBank/DDBJ whole genome shotgun (WGS) entry which is preliminary data.</text>
</comment>
<dbReference type="OrthoDB" id="5241540at2"/>
<feature type="transmembrane region" description="Helical" evidence="12">
    <location>
        <begin position="263"/>
        <end position="285"/>
    </location>
</feature>